<evidence type="ECO:0000256" key="1">
    <source>
        <dbReference type="ARBA" id="ARBA00007698"/>
    </source>
</evidence>
<organism evidence="9 10">
    <name type="scientific">Candidatus Shapirobacteria bacterium CG08_land_8_20_14_0_20_39_18</name>
    <dbReference type="NCBI Taxonomy" id="1974883"/>
    <lineage>
        <taxon>Bacteria</taxon>
        <taxon>Candidatus Shapironibacteriota</taxon>
    </lineage>
</organism>
<comment type="function">
    <text evidence="7 8">Binds directly to 23S ribosomal RNA and is necessary for the in vitro assembly process of the 50S ribosomal subunit. It is not involved in the protein synthesizing functions of that subunit.</text>
</comment>
<evidence type="ECO:0000256" key="2">
    <source>
        <dbReference type="ARBA" id="ARBA00022730"/>
    </source>
</evidence>
<keyword evidence="5 7" id="KW-0687">Ribonucleoprotein</keyword>
<proteinExistence type="inferred from homology"/>
<evidence type="ECO:0000313" key="10">
    <source>
        <dbReference type="Proteomes" id="UP000228996"/>
    </source>
</evidence>
<reference evidence="10" key="1">
    <citation type="submission" date="2017-09" db="EMBL/GenBank/DDBJ databases">
        <title>Depth-based differentiation of microbial function through sediment-hosted aquifers and enrichment of novel symbionts in the deep terrestrial subsurface.</title>
        <authorList>
            <person name="Probst A.J."/>
            <person name="Ladd B."/>
            <person name="Jarett J.K."/>
            <person name="Geller-Mcgrath D.E."/>
            <person name="Sieber C.M.K."/>
            <person name="Emerson J.B."/>
            <person name="Anantharaman K."/>
            <person name="Thomas B.C."/>
            <person name="Malmstrom R."/>
            <person name="Stieglmeier M."/>
            <person name="Klingl A."/>
            <person name="Woyke T."/>
            <person name="Ryan C.M."/>
            <person name="Banfield J.F."/>
        </authorList>
    </citation>
    <scope>NUCLEOTIDE SEQUENCE [LARGE SCALE GENOMIC DNA]</scope>
</reference>
<dbReference type="Gene3D" id="6.10.160.10">
    <property type="match status" value="1"/>
</dbReference>
<evidence type="ECO:0000256" key="8">
    <source>
        <dbReference type="RuleBase" id="RU000560"/>
    </source>
</evidence>
<name>A0A2M6XD58_9BACT</name>
<evidence type="ECO:0000256" key="5">
    <source>
        <dbReference type="ARBA" id="ARBA00023274"/>
    </source>
</evidence>
<dbReference type="InterPro" id="IPR005813">
    <property type="entry name" value="Ribosomal_bL20"/>
</dbReference>
<dbReference type="EMBL" id="PEYO01000013">
    <property type="protein sequence ID" value="PIU03602.1"/>
    <property type="molecule type" value="Genomic_DNA"/>
</dbReference>
<dbReference type="AlphaFoldDB" id="A0A2M6XD58"/>
<keyword evidence="3 7" id="KW-0694">RNA-binding</keyword>
<dbReference type="SUPFAM" id="SSF74731">
    <property type="entry name" value="Ribosomal protein L20"/>
    <property type="match status" value="1"/>
</dbReference>
<protein>
    <recommendedName>
        <fullName evidence="6 7">Large ribosomal subunit protein bL20</fullName>
    </recommendedName>
</protein>
<dbReference type="PANTHER" id="PTHR10986">
    <property type="entry name" value="39S RIBOSOMAL PROTEIN L20"/>
    <property type="match status" value="1"/>
</dbReference>
<dbReference type="FunFam" id="1.10.1900.20:FF:000001">
    <property type="entry name" value="50S ribosomal protein L20"/>
    <property type="match status" value="1"/>
</dbReference>
<dbReference type="Gene3D" id="1.10.1900.20">
    <property type="entry name" value="Ribosomal protein L20"/>
    <property type="match status" value="1"/>
</dbReference>
<comment type="similarity">
    <text evidence="1 7 8">Belongs to the bacterial ribosomal protein bL20 family.</text>
</comment>
<dbReference type="GO" id="GO:1990904">
    <property type="term" value="C:ribonucleoprotein complex"/>
    <property type="evidence" value="ECO:0007669"/>
    <property type="project" value="UniProtKB-KW"/>
</dbReference>
<dbReference type="PRINTS" id="PR00062">
    <property type="entry name" value="RIBOSOMALL20"/>
</dbReference>
<sequence length="119" mass="13771">MRIKTGPTRKLRHHKILSQTKGYRMSRNRLYKKASEAVLHAGQYAFAGRKNRKRDFRQLWITRINGALSGTNLSYSRFINGLKKAKIELDRKILADLVVSDPKTFQEIVNKIKITSKSV</sequence>
<evidence type="ECO:0000256" key="4">
    <source>
        <dbReference type="ARBA" id="ARBA00022980"/>
    </source>
</evidence>
<dbReference type="Pfam" id="PF00453">
    <property type="entry name" value="Ribosomal_L20"/>
    <property type="match status" value="1"/>
</dbReference>
<keyword evidence="4 7" id="KW-0689">Ribosomal protein</keyword>
<dbReference type="GO" id="GO:0019843">
    <property type="term" value="F:rRNA binding"/>
    <property type="evidence" value="ECO:0007669"/>
    <property type="project" value="UniProtKB-UniRule"/>
</dbReference>
<dbReference type="GO" id="GO:0005840">
    <property type="term" value="C:ribosome"/>
    <property type="evidence" value="ECO:0007669"/>
    <property type="project" value="UniProtKB-KW"/>
</dbReference>
<dbReference type="GO" id="GO:0000027">
    <property type="term" value="P:ribosomal large subunit assembly"/>
    <property type="evidence" value="ECO:0007669"/>
    <property type="project" value="UniProtKB-UniRule"/>
</dbReference>
<keyword evidence="2 7" id="KW-0699">rRNA-binding</keyword>
<dbReference type="NCBIfam" id="TIGR01032">
    <property type="entry name" value="rplT_bact"/>
    <property type="match status" value="1"/>
</dbReference>
<comment type="caution">
    <text evidence="9">The sequence shown here is derived from an EMBL/GenBank/DDBJ whole genome shotgun (WGS) entry which is preliminary data.</text>
</comment>
<dbReference type="InterPro" id="IPR035566">
    <property type="entry name" value="Ribosomal_protein_bL20_C"/>
</dbReference>
<dbReference type="GO" id="GO:0006412">
    <property type="term" value="P:translation"/>
    <property type="evidence" value="ECO:0007669"/>
    <property type="project" value="InterPro"/>
</dbReference>
<evidence type="ECO:0000313" key="9">
    <source>
        <dbReference type="EMBL" id="PIU03602.1"/>
    </source>
</evidence>
<dbReference type="InterPro" id="IPR049946">
    <property type="entry name" value="RIBOSOMAL_L20_CS"/>
</dbReference>
<dbReference type="CDD" id="cd07026">
    <property type="entry name" value="Ribosomal_L20"/>
    <property type="match status" value="1"/>
</dbReference>
<dbReference type="PROSITE" id="PS00937">
    <property type="entry name" value="RIBOSOMAL_L20"/>
    <property type="match status" value="1"/>
</dbReference>
<dbReference type="Proteomes" id="UP000228996">
    <property type="component" value="Unassembled WGS sequence"/>
</dbReference>
<gene>
    <name evidence="7" type="primary">rplT</name>
    <name evidence="9" type="ORF">COT44_02280</name>
</gene>
<accession>A0A2M6XD58</accession>
<evidence type="ECO:0000256" key="3">
    <source>
        <dbReference type="ARBA" id="ARBA00022884"/>
    </source>
</evidence>
<evidence type="ECO:0000256" key="7">
    <source>
        <dbReference type="HAMAP-Rule" id="MF_00382"/>
    </source>
</evidence>
<dbReference type="GO" id="GO:0003735">
    <property type="term" value="F:structural constituent of ribosome"/>
    <property type="evidence" value="ECO:0007669"/>
    <property type="project" value="InterPro"/>
</dbReference>
<dbReference type="HAMAP" id="MF_00382">
    <property type="entry name" value="Ribosomal_bL20"/>
    <property type="match status" value="1"/>
</dbReference>
<evidence type="ECO:0000256" key="6">
    <source>
        <dbReference type="ARBA" id="ARBA00035172"/>
    </source>
</evidence>